<feature type="signal peptide" evidence="1">
    <location>
        <begin position="1"/>
        <end position="21"/>
    </location>
</feature>
<keyword evidence="1" id="KW-0732">Signal</keyword>
<sequence length="54" mass="6165">MTVFATIILFVRYSFVCNINSTNIIKGTCSQFAQLLTFSFAKSIIEKFYNTNKS</sequence>
<name>A0A087TMV2_STEMI</name>
<dbReference type="Proteomes" id="UP000054359">
    <property type="component" value="Unassembled WGS sequence"/>
</dbReference>
<feature type="non-terminal residue" evidence="2">
    <location>
        <position position="54"/>
    </location>
</feature>
<proteinExistence type="predicted"/>
<feature type="chain" id="PRO_5001829823" evidence="1">
    <location>
        <begin position="22"/>
        <end position="54"/>
    </location>
</feature>
<dbReference type="AlphaFoldDB" id="A0A087TMV2"/>
<reference evidence="2 3" key="1">
    <citation type="submission" date="2013-11" db="EMBL/GenBank/DDBJ databases">
        <title>Genome sequencing of Stegodyphus mimosarum.</title>
        <authorList>
            <person name="Bechsgaard J."/>
        </authorList>
    </citation>
    <scope>NUCLEOTIDE SEQUENCE [LARGE SCALE GENOMIC DNA]</scope>
</reference>
<organism evidence="2 3">
    <name type="scientific">Stegodyphus mimosarum</name>
    <name type="common">African social velvet spider</name>
    <dbReference type="NCBI Taxonomy" id="407821"/>
    <lineage>
        <taxon>Eukaryota</taxon>
        <taxon>Metazoa</taxon>
        <taxon>Ecdysozoa</taxon>
        <taxon>Arthropoda</taxon>
        <taxon>Chelicerata</taxon>
        <taxon>Arachnida</taxon>
        <taxon>Araneae</taxon>
        <taxon>Araneomorphae</taxon>
        <taxon>Entelegynae</taxon>
        <taxon>Eresoidea</taxon>
        <taxon>Eresidae</taxon>
        <taxon>Stegodyphus</taxon>
    </lineage>
</organism>
<gene>
    <name evidence="2" type="ORF">X975_25713</name>
</gene>
<dbReference type="EMBL" id="KK115956">
    <property type="protein sequence ID" value="KFM66441.1"/>
    <property type="molecule type" value="Genomic_DNA"/>
</dbReference>
<accession>A0A087TMV2</accession>
<evidence type="ECO:0000256" key="1">
    <source>
        <dbReference type="SAM" id="SignalP"/>
    </source>
</evidence>
<evidence type="ECO:0000313" key="2">
    <source>
        <dbReference type="EMBL" id="KFM66441.1"/>
    </source>
</evidence>
<keyword evidence="3" id="KW-1185">Reference proteome</keyword>
<evidence type="ECO:0000313" key="3">
    <source>
        <dbReference type="Proteomes" id="UP000054359"/>
    </source>
</evidence>
<protein>
    <submittedName>
        <fullName evidence="2">Uncharacterized protein</fullName>
    </submittedName>
</protein>